<dbReference type="Proteomes" id="UP000706525">
    <property type="component" value="Unassembled WGS sequence"/>
</dbReference>
<accession>A0ABN7Z9Y2</accession>
<comment type="catalytic activity">
    <reaction evidence="11">
        <text>2 [molybdopterin-synthase sulfur-carrier protein]-C-terminal-Gly-aminoethanethioate + cyclic pyranopterin phosphate + H2O = molybdopterin + 2 [molybdopterin-synthase sulfur-carrier protein]-C-terminal Gly-Gly + 2 H(+)</text>
        <dbReference type="Rhea" id="RHEA:26333"/>
        <dbReference type="Rhea" id="RHEA-COMP:12202"/>
        <dbReference type="Rhea" id="RHEA-COMP:19907"/>
        <dbReference type="ChEBI" id="CHEBI:15377"/>
        <dbReference type="ChEBI" id="CHEBI:15378"/>
        <dbReference type="ChEBI" id="CHEBI:58698"/>
        <dbReference type="ChEBI" id="CHEBI:59648"/>
        <dbReference type="ChEBI" id="CHEBI:90778"/>
        <dbReference type="ChEBI" id="CHEBI:232372"/>
        <dbReference type="EC" id="2.8.1.12"/>
    </reaction>
</comment>
<dbReference type="Gene3D" id="3.90.1170.40">
    <property type="entry name" value="Molybdopterin biosynthesis MoaE subunit"/>
    <property type="match status" value="1"/>
</dbReference>
<dbReference type="EC" id="2.8.1.12" evidence="3"/>
<reference evidence="12 13" key="1">
    <citation type="submission" date="2021-08" db="EMBL/GenBank/DDBJ databases">
        <authorList>
            <person name="Peeters C."/>
        </authorList>
    </citation>
    <scope>NUCLEOTIDE SEQUENCE [LARGE SCALE GENOMIC DNA]</scope>
    <source>
        <strain evidence="12 13">LMG 32289</strain>
    </source>
</reference>
<evidence type="ECO:0000256" key="7">
    <source>
        <dbReference type="ARBA" id="ARBA00029745"/>
    </source>
</evidence>
<evidence type="ECO:0000256" key="5">
    <source>
        <dbReference type="ARBA" id="ARBA00023150"/>
    </source>
</evidence>
<gene>
    <name evidence="12" type="ORF">LMG32289_04753</name>
</gene>
<dbReference type="Pfam" id="PF02391">
    <property type="entry name" value="MoaE"/>
    <property type="match status" value="1"/>
</dbReference>
<protein>
    <recommendedName>
        <fullName evidence="4">Molybdopterin synthase catalytic subunit</fullName>
        <ecNumber evidence="3">2.8.1.12</ecNumber>
    </recommendedName>
    <alternativeName>
        <fullName evidence="9">MPT synthase subunit 2</fullName>
    </alternativeName>
    <alternativeName>
        <fullName evidence="7">Molybdenum cofactor biosynthesis protein E</fullName>
    </alternativeName>
    <alternativeName>
        <fullName evidence="8">Molybdopterin-converting factor large subunit</fullName>
    </alternativeName>
    <alternativeName>
        <fullName evidence="10">Molybdopterin-converting factor subunit 2</fullName>
    </alternativeName>
</protein>
<comment type="similarity">
    <text evidence="2">Belongs to the MoaE family.</text>
</comment>
<comment type="pathway">
    <text evidence="1">Cofactor biosynthesis; molybdopterin biosynthesis.</text>
</comment>
<keyword evidence="5" id="KW-0501">Molybdenum cofactor biosynthesis</keyword>
<evidence type="ECO:0000256" key="4">
    <source>
        <dbReference type="ARBA" id="ARBA00013858"/>
    </source>
</evidence>
<evidence type="ECO:0000313" key="12">
    <source>
        <dbReference type="EMBL" id="CAG9180899.1"/>
    </source>
</evidence>
<evidence type="ECO:0000313" key="13">
    <source>
        <dbReference type="Proteomes" id="UP000706525"/>
    </source>
</evidence>
<comment type="caution">
    <text evidence="12">The sequence shown here is derived from an EMBL/GenBank/DDBJ whole genome shotgun (WGS) entry which is preliminary data.</text>
</comment>
<keyword evidence="13" id="KW-1185">Reference proteome</keyword>
<dbReference type="InterPro" id="IPR036563">
    <property type="entry name" value="MoaE_sf"/>
</dbReference>
<dbReference type="SUPFAM" id="SSF54690">
    <property type="entry name" value="Molybdopterin synthase subunit MoaE"/>
    <property type="match status" value="1"/>
</dbReference>
<evidence type="ECO:0000256" key="6">
    <source>
        <dbReference type="ARBA" id="ARBA00026066"/>
    </source>
</evidence>
<proteinExistence type="inferred from homology"/>
<organism evidence="12 13">
    <name type="scientific">Cupriavidus pampae</name>
    <dbReference type="NCBI Taxonomy" id="659251"/>
    <lineage>
        <taxon>Bacteria</taxon>
        <taxon>Pseudomonadati</taxon>
        <taxon>Pseudomonadota</taxon>
        <taxon>Betaproteobacteria</taxon>
        <taxon>Burkholderiales</taxon>
        <taxon>Burkholderiaceae</taxon>
        <taxon>Cupriavidus</taxon>
    </lineage>
</organism>
<dbReference type="PANTHER" id="PTHR23404">
    <property type="entry name" value="MOLYBDOPTERIN SYNTHASE RELATED"/>
    <property type="match status" value="1"/>
</dbReference>
<evidence type="ECO:0000256" key="2">
    <source>
        <dbReference type="ARBA" id="ARBA00005426"/>
    </source>
</evidence>
<evidence type="ECO:0000256" key="10">
    <source>
        <dbReference type="ARBA" id="ARBA00032474"/>
    </source>
</evidence>
<evidence type="ECO:0000256" key="3">
    <source>
        <dbReference type="ARBA" id="ARBA00011950"/>
    </source>
</evidence>
<sequence length="161" mass="17730">MSVRVQHEDFDLGAEVAALRAGNRGVGAVTSFIGTVRDVSEGSSVSTMELEHYPGMTEKALARIEAAARERWQLLGVTIVHRVGLLQPLDQIVLVAVASPHRGEAFAACEFIMDYLKSEAPFWKKEATPEGARWVDARVSDDAALRRWGIESFNADPHEKQ</sequence>
<comment type="subunit">
    <text evidence="6">Heterotetramer of 2 MoaD subunits and 2 MoaE subunits. Also stable as homodimer. The enzyme changes between these two forms during catalysis.</text>
</comment>
<name>A0ABN7Z9Y2_9BURK</name>
<dbReference type="EMBL" id="CAJZAG010000009">
    <property type="protein sequence ID" value="CAG9180899.1"/>
    <property type="molecule type" value="Genomic_DNA"/>
</dbReference>
<evidence type="ECO:0000256" key="9">
    <source>
        <dbReference type="ARBA" id="ARBA00030781"/>
    </source>
</evidence>
<dbReference type="InterPro" id="IPR003448">
    <property type="entry name" value="Mopterin_biosynth_MoaE"/>
</dbReference>
<dbReference type="CDD" id="cd00756">
    <property type="entry name" value="MoaE"/>
    <property type="match status" value="1"/>
</dbReference>
<dbReference type="NCBIfam" id="NF007959">
    <property type="entry name" value="PRK10678.1"/>
    <property type="match status" value="1"/>
</dbReference>
<evidence type="ECO:0000256" key="1">
    <source>
        <dbReference type="ARBA" id="ARBA00005046"/>
    </source>
</evidence>
<dbReference type="RefSeq" id="WP_223992755.1">
    <property type="nucleotide sequence ID" value="NZ_CAJZAG010000009.1"/>
</dbReference>
<evidence type="ECO:0000256" key="8">
    <source>
        <dbReference type="ARBA" id="ARBA00030407"/>
    </source>
</evidence>
<evidence type="ECO:0000256" key="11">
    <source>
        <dbReference type="ARBA" id="ARBA00049878"/>
    </source>
</evidence>